<feature type="transmembrane region" description="Helical" evidence="7">
    <location>
        <begin position="352"/>
        <end position="379"/>
    </location>
</feature>
<evidence type="ECO:0000259" key="8">
    <source>
        <dbReference type="PROSITE" id="PS50922"/>
    </source>
</evidence>
<dbReference type="PANTHER" id="PTHR13439:SF66">
    <property type="entry name" value="BCDNA.GH12326"/>
    <property type="match status" value="1"/>
</dbReference>
<keyword evidence="3 7" id="KW-1133">Transmembrane helix</keyword>
<gene>
    <name evidence="10" type="primary">LOC115629533</name>
</gene>
<proteinExistence type="predicted"/>
<dbReference type="Pfam" id="PF03798">
    <property type="entry name" value="TRAM_LAG1_CLN8"/>
    <property type="match status" value="1"/>
</dbReference>
<feature type="region of interest" description="Disordered" evidence="6">
    <location>
        <begin position="401"/>
        <end position="433"/>
    </location>
</feature>
<accession>A0A6J2U417</accession>
<feature type="transmembrane region" description="Helical" evidence="7">
    <location>
        <begin position="263"/>
        <end position="281"/>
    </location>
</feature>
<feature type="compositionally biased region" description="Polar residues" evidence="6">
    <location>
        <begin position="8"/>
        <end position="17"/>
    </location>
</feature>
<organism evidence="9 10">
    <name type="scientific">Drosophila lebanonensis</name>
    <name type="common">Fruit fly</name>
    <name type="synonym">Scaptodrosophila lebanonensis</name>
    <dbReference type="NCBI Taxonomy" id="7225"/>
    <lineage>
        <taxon>Eukaryota</taxon>
        <taxon>Metazoa</taxon>
        <taxon>Ecdysozoa</taxon>
        <taxon>Arthropoda</taxon>
        <taxon>Hexapoda</taxon>
        <taxon>Insecta</taxon>
        <taxon>Pterygota</taxon>
        <taxon>Neoptera</taxon>
        <taxon>Endopterygota</taxon>
        <taxon>Diptera</taxon>
        <taxon>Brachycera</taxon>
        <taxon>Muscomorpha</taxon>
        <taxon>Ephydroidea</taxon>
        <taxon>Drosophilidae</taxon>
        <taxon>Scaptodrosophila</taxon>
    </lineage>
</organism>
<evidence type="ECO:0000256" key="6">
    <source>
        <dbReference type="SAM" id="MobiDB-lite"/>
    </source>
</evidence>
<evidence type="ECO:0000256" key="4">
    <source>
        <dbReference type="ARBA" id="ARBA00023136"/>
    </source>
</evidence>
<dbReference type="InterPro" id="IPR006634">
    <property type="entry name" value="TLC-dom"/>
</dbReference>
<feature type="transmembrane region" description="Helical" evidence="7">
    <location>
        <begin position="73"/>
        <end position="95"/>
    </location>
</feature>
<feature type="transmembrane region" description="Helical" evidence="7">
    <location>
        <begin position="115"/>
        <end position="137"/>
    </location>
</feature>
<evidence type="ECO:0000256" key="1">
    <source>
        <dbReference type="ARBA" id="ARBA00004141"/>
    </source>
</evidence>
<dbReference type="SMART" id="SM00724">
    <property type="entry name" value="TLC"/>
    <property type="match status" value="1"/>
</dbReference>
<keyword evidence="2 5" id="KW-0812">Transmembrane</keyword>
<dbReference type="PANTHER" id="PTHR13439">
    <property type="entry name" value="CT120 PROTEIN"/>
    <property type="match status" value="1"/>
</dbReference>
<feature type="transmembrane region" description="Helical" evidence="7">
    <location>
        <begin position="157"/>
        <end position="174"/>
    </location>
</feature>
<dbReference type="GO" id="GO:0055088">
    <property type="term" value="P:lipid homeostasis"/>
    <property type="evidence" value="ECO:0007669"/>
    <property type="project" value="TreeGrafter"/>
</dbReference>
<reference evidence="10" key="1">
    <citation type="submission" date="2025-08" db="UniProtKB">
        <authorList>
            <consortium name="RefSeq"/>
        </authorList>
    </citation>
    <scope>IDENTIFICATION</scope>
    <source>
        <strain evidence="10">11010-0011.00</strain>
        <tissue evidence="10">Whole body</tissue>
    </source>
</reference>
<evidence type="ECO:0000256" key="7">
    <source>
        <dbReference type="SAM" id="Phobius"/>
    </source>
</evidence>
<evidence type="ECO:0000313" key="9">
    <source>
        <dbReference type="Proteomes" id="UP000504634"/>
    </source>
</evidence>
<feature type="transmembrane region" description="Helical" evidence="7">
    <location>
        <begin position="40"/>
        <end position="61"/>
    </location>
</feature>
<evidence type="ECO:0000256" key="5">
    <source>
        <dbReference type="PROSITE-ProRule" id="PRU00205"/>
    </source>
</evidence>
<sequence length="433" mass="48352">MHTHKSQSNKVRSNGQLMDNGKDMNMAEPQISSPLHGRGCYFSLAFSIGSMGLACGSLLQIPNTTDRLTLQRGLFLFSLGFIYFISLTDFCNKYLLETPHGLQFRKKYRLMLSDVLEITNKIVSAIQASFSFLVGLIVCKSTCSKSFVYASHFLMEAYGWFGTAYFMYDIWSMYKVHTQKIADKLNLMRLTKAKAAPLSNGQALYDKAAKAGGGAGDGIGANNNGTPPLTSHEIYDYDGACVEIPKDGRWDFLKYVVTHPVMMIHHVFIGTFGLLVVTYIRGGGHCIYSYMYMMEFSTPFVSLRSVLSTMGLKDSRAYIVNGLLMLATFFVCRVGMWPYVMWRYSVVIDTSIWAALCGLPRGCLIGIAILFLPQIYWFYLMVKGALKVLLPKSKPRTLPALQNGNSECRKGPEKPPNVLDAQHSMRPTANGKN</sequence>
<feature type="transmembrane region" description="Helical" evidence="7">
    <location>
        <begin position="319"/>
        <end position="340"/>
    </location>
</feature>
<dbReference type="Proteomes" id="UP000504634">
    <property type="component" value="Unplaced"/>
</dbReference>
<dbReference type="InterPro" id="IPR050846">
    <property type="entry name" value="TLCD"/>
</dbReference>
<dbReference type="GO" id="GO:0005783">
    <property type="term" value="C:endoplasmic reticulum"/>
    <property type="evidence" value="ECO:0007669"/>
    <property type="project" value="TreeGrafter"/>
</dbReference>
<dbReference type="PROSITE" id="PS50922">
    <property type="entry name" value="TLC"/>
    <property type="match status" value="1"/>
</dbReference>
<keyword evidence="9" id="KW-1185">Reference proteome</keyword>
<dbReference type="AlphaFoldDB" id="A0A6J2U417"/>
<evidence type="ECO:0000256" key="3">
    <source>
        <dbReference type="ARBA" id="ARBA00022989"/>
    </source>
</evidence>
<feature type="region of interest" description="Disordered" evidence="6">
    <location>
        <begin position="1"/>
        <end position="23"/>
    </location>
</feature>
<dbReference type="GO" id="GO:0016020">
    <property type="term" value="C:membrane"/>
    <property type="evidence" value="ECO:0007669"/>
    <property type="project" value="UniProtKB-SubCell"/>
</dbReference>
<name>A0A6J2U417_DROLE</name>
<comment type="subcellular location">
    <subcellularLocation>
        <location evidence="1">Membrane</location>
        <topology evidence="1">Multi-pass membrane protein</topology>
    </subcellularLocation>
</comment>
<keyword evidence="4 5" id="KW-0472">Membrane</keyword>
<dbReference type="GeneID" id="115629533"/>
<evidence type="ECO:0000256" key="2">
    <source>
        <dbReference type="ARBA" id="ARBA00022692"/>
    </source>
</evidence>
<protein>
    <submittedName>
        <fullName evidence="10">Ceramide synthase</fullName>
    </submittedName>
</protein>
<dbReference type="RefSeq" id="XP_030381872.1">
    <property type="nucleotide sequence ID" value="XM_030526012.1"/>
</dbReference>
<evidence type="ECO:0000313" key="10">
    <source>
        <dbReference type="RefSeq" id="XP_030381872.1"/>
    </source>
</evidence>
<feature type="domain" description="TLC" evidence="8">
    <location>
        <begin position="113"/>
        <end position="390"/>
    </location>
</feature>
<dbReference type="OrthoDB" id="10266980at2759"/>